<gene>
    <name evidence="5" type="primary">LOC116946067</name>
</gene>
<dbReference type="Pfam" id="PF08742">
    <property type="entry name" value="C8"/>
    <property type="match status" value="2"/>
</dbReference>
<dbReference type="Proteomes" id="UP001318040">
    <property type="component" value="Chromosome 26"/>
</dbReference>
<dbReference type="FunFam" id="2.10.25.10:FF:000055">
    <property type="entry name" value="alpha-tectorin isoform X1"/>
    <property type="match status" value="1"/>
</dbReference>
<dbReference type="GO" id="GO:0031012">
    <property type="term" value="C:extracellular matrix"/>
    <property type="evidence" value="ECO:0007669"/>
    <property type="project" value="TreeGrafter"/>
</dbReference>
<organism evidence="4 5">
    <name type="scientific">Petromyzon marinus</name>
    <name type="common">Sea lamprey</name>
    <dbReference type="NCBI Taxonomy" id="7757"/>
    <lineage>
        <taxon>Eukaryota</taxon>
        <taxon>Metazoa</taxon>
        <taxon>Chordata</taxon>
        <taxon>Craniata</taxon>
        <taxon>Vertebrata</taxon>
        <taxon>Cyclostomata</taxon>
        <taxon>Hyperoartia</taxon>
        <taxon>Petromyzontiformes</taxon>
        <taxon>Petromyzontidae</taxon>
        <taxon>Petromyzon</taxon>
    </lineage>
</organism>
<dbReference type="InterPro" id="IPR001846">
    <property type="entry name" value="VWF_type-D"/>
</dbReference>
<dbReference type="Gene3D" id="2.10.25.10">
    <property type="entry name" value="Laminin"/>
    <property type="match status" value="2"/>
</dbReference>
<dbReference type="PROSITE" id="PS51233">
    <property type="entry name" value="VWFD"/>
    <property type="match status" value="2"/>
</dbReference>
<keyword evidence="2" id="KW-0325">Glycoprotein</keyword>
<sequence>MRSLLVLDLCVFRFGGPTRGRPLAGTYGVTVVVEDSPASTIHLDESAKGPYDVLSSVPLHFTVVVSYSGYPCTSKPAFVGLTPLQGASLCTQVGRTLKVPINVVTFQTPPTSASITHLVVYGRDILAGSVVRNYKDPSLFQTYLKWKIASKDVGKHLICFFAVDSEGQQSDLRCITVVVSDSYLPSKRMLKKTSPLAPVQMSISSNATYADTVTFIVTFNDLVVSTLDARAHVRFYEVESGRLAHCVNASDCSRVRMNPHNEREFSVSTPPFTFRGATRYCMKLDGAVVQGAGEDTGAARVDSEPHEECTWIFFFQRRVFASGCGDGDPHYKSFDGLRFDYMGTKPFLLAGTCNKTADEWAVYAKNERWGTQTVSWTKKAWIFVYGFQVVLDSSGAWVNDVAVNMPYKDPLYRFHIFKSQNDRVLRTNLEFSVKFGDSRVVVELENPIRYGNMTCGLLGDYDGNVTNEWTAPGFRATTGAQFGNYWIVDFLGESGLPDDGSSSRFIQQRAGTLLGSADTCRELESGPLAECSATVAMGPYHTACVYDLSVEHLMDMHVGLCRALQAYVDDCYAAGGRVNATWRNVTGCMHSCPPTSVYSTVASACPASCGDGNAELGCGDPPREGCVCPARRIWDKDSCVLPSECGCTRNGKYYSVGDLYMDGNCSVQCTCRGLDVASCQPYTHNATTSYCGVDVDGVHGSHPKWATCYVGGSIRFKTFDGYPYTYQGTQSLVLAKPCGSQSGEAWSVLVKSKPLLPLWTGSELLEVHVSVYGLTLKLFRSGSLLVDGMATGVPFMYPSRDSPLLVVVNSGSFLILDTAAALGLQVHLDLGAGYAYVRVLTSYWGRVCGLCGNMNGDPVDDLRLPTGAVARDAASFGDAWAAAVDWNDGFKQGAPRAAEVVVAARLLNDSCARLLGDAVLRRCHGVVDVVPHYDNCVADRPLEPAAPAACLALAAYAAVCALAGVPLWDWRASTLCLAPACPQNSHHEACAVSCPPTCTDLQAEKNCVVKAPCLEGCSCDFGFVWSGGRCVLPEQCGCIDGARYYEARLSCQEGVARAIEGFTRVAVFLLKDAWNALRATLLLVIASRSFPMSCCGSSQVAAVPGTRSN</sequence>
<dbReference type="InterPro" id="IPR036084">
    <property type="entry name" value="Ser_inhib-like_sf"/>
</dbReference>
<feature type="domain" description="VWFD" evidence="3">
    <location>
        <begin position="706"/>
        <end position="888"/>
    </location>
</feature>
<dbReference type="SMART" id="SM00216">
    <property type="entry name" value="VWD"/>
    <property type="match status" value="2"/>
</dbReference>
<evidence type="ECO:0000259" key="3">
    <source>
        <dbReference type="PROSITE" id="PS51233"/>
    </source>
</evidence>
<dbReference type="PANTHER" id="PTHR11339">
    <property type="entry name" value="EXTRACELLULAR MATRIX GLYCOPROTEIN RELATED"/>
    <property type="match status" value="1"/>
</dbReference>
<dbReference type="Pfam" id="PF00094">
    <property type="entry name" value="VWD"/>
    <property type="match status" value="2"/>
</dbReference>
<evidence type="ECO:0000313" key="5">
    <source>
        <dbReference type="RefSeq" id="XP_032816792.1"/>
    </source>
</evidence>
<keyword evidence="1" id="KW-1015">Disulfide bond</keyword>
<evidence type="ECO:0000256" key="2">
    <source>
        <dbReference type="ARBA" id="ARBA00023180"/>
    </source>
</evidence>
<dbReference type="PANTHER" id="PTHR11339:SF374">
    <property type="entry name" value="ZONADHESIN"/>
    <property type="match status" value="1"/>
</dbReference>
<protein>
    <submittedName>
        <fullName evidence="5">Zonadhesin-like</fullName>
    </submittedName>
</protein>
<name>A0AAJ7TFA7_PETMA</name>
<dbReference type="KEGG" id="pmrn:116946067"/>
<keyword evidence="4" id="KW-1185">Reference proteome</keyword>
<dbReference type="Pfam" id="PF01826">
    <property type="entry name" value="TIL"/>
    <property type="match status" value="2"/>
</dbReference>
<evidence type="ECO:0000313" key="4">
    <source>
        <dbReference type="Proteomes" id="UP001318040"/>
    </source>
</evidence>
<dbReference type="InterPro" id="IPR002919">
    <property type="entry name" value="TIL_dom"/>
</dbReference>
<dbReference type="GO" id="GO:0005615">
    <property type="term" value="C:extracellular space"/>
    <property type="evidence" value="ECO:0007669"/>
    <property type="project" value="TreeGrafter"/>
</dbReference>
<dbReference type="CDD" id="cd19941">
    <property type="entry name" value="TIL"/>
    <property type="match status" value="2"/>
</dbReference>
<evidence type="ECO:0000256" key="1">
    <source>
        <dbReference type="ARBA" id="ARBA00023157"/>
    </source>
</evidence>
<dbReference type="InterPro" id="IPR050780">
    <property type="entry name" value="Mucin_vWF_Thrombospondin_sf"/>
</dbReference>
<dbReference type="RefSeq" id="XP_032816792.1">
    <property type="nucleotide sequence ID" value="XM_032960901.1"/>
</dbReference>
<accession>A0AAJ7TFA7</accession>
<feature type="domain" description="VWFD" evidence="3">
    <location>
        <begin position="321"/>
        <end position="495"/>
    </location>
</feature>
<reference evidence="5" key="1">
    <citation type="submission" date="2025-08" db="UniProtKB">
        <authorList>
            <consortium name="RefSeq"/>
        </authorList>
    </citation>
    <scope>IDENTIFICATION</scope>
    <source>
        <tissue evidence="5">Sperm</tissue>
    </source>
</reference>
<dbReference type="SUPFAM" id="SSF57567">
    <property type="entry name" value="Serine protease inhibitors"/>
    <property type="match status" value="2"/>
</dbReference>
<dbReference type="AlphaFoldDB" id="A0AAJ7TFA7"/>
<dbReference type="SMART" id="SM00832">
    <property type="entry name" value="C8"/>
    <property type="match status" value="2"/>
</dbReference>
<dbReference type="InterPro" id="IPR014853">
    <property type="entry name" value="VWF/SSPO/ZAN-like_Cys-rich_dom"/>
</dbReference>
<proteinExistence type="predicted"/>